<feature type="domain" description="EGF-like" evidence="3">
    <location>
        <begin position="62"/>
        <end position="103"/>
    </location>
</feature>
<dbReference type="AlphaFoldDB" id="A0A7J5YMA1"/>
<reference evidence="4 5" key="1">
    <citation type="submission" date="2020-03" db="EMBL/GenBank/DDBJ databases">
        <title>Dissostichus mawsoni Genome sequencing and assembly.</title>
        <authorList>
            <person name="Park H."/>
        </authorList>
    </citation>
    <scope>NUCLEOTIDE SEQUENCE [LARGE SCALE GENOMIC DNA]</scope>
    <source>
        <strain evidence="4">DM0001</strain>
        <tissue evidence="4">Muscle</tissue>
    </source>
</reference>
<comment type="caution">
    <text evidence="4">The sequence shown here is derived from an EMBL/GenBank/DDBJ whole genome shotgun (WGS) entry which is preliminary data.</text>
</comment>
<sequence>RSIAFPLFLIVFGQIGSISDPACSTPAVHRACCQRPVRLNMGNPSAILSMIERRAPHVVKRSTQNCGSTFESYCMNHGQCMLLVDVNEQHCQCEKGFYGPRCSKMEFVVQELGRSDSCHHFLCESADYRYKKNKCGRQQKRQGYKEVQIA</sequence>
<feature type="disulfide bond" evidence="1">
    <location>
        <begin position="74"/>
        <end position="91"/>
    </location>
</feature>
<feature type="disulfide bond" evidence="1">
    <location>
        <begin position="93"/>
        <end position="102"/>
    </location>
</feature>
<name>A0A7J5YMA1_DISMA</name>
<evidence type="ECO:0000259" key="3">
    <source>
        <dbReference type="PROSITE" id="PS50026"/>
    </source>
</evidence>
<proteinExistence type="predicted"/>
<dbReference type="SUPFAM" id="SSF57196">
    <property type="entry name" value="EGF/Laminin"/>
    <property type="match status" value="1"/>
</dbReference>
<dbReference type="Proteomes" id="UP000518266">
    <property type="component" value="Unassembled WGS sequence"/>
</dbReference>
<evidence type="ECO:0000313" key="4">
    <source>
        <dbReference type="EMBL" id="KAF3849438.1"/>
    </source>
</evidence>
<dbReference type="InterPro" id="IPR000742">
    <property type="entry name" value="EGF"/>
</dbReference>
<keyword evidence="1" id="KW-1015">Disulfide bond</keyword>
<dbReference type="PROSITE" id="PS50026">
    <property type="entry name" value="EGF_3"/>
    <property type="match status" value="1"/>
</dbReference>
<dbReference type="EMBL" id="JAAKFY010000011">
    <property type="protein sequence ID" value="KAF3849438.1"/>
    <property type="molecule type" value="Genomic_DNA"/>
</dbReference>
<evidence type="ECO:0000313" key="5">
    <source>
        <dbReference type="Proteomes" id="UP000518266"/>
    </source>
</evidence>
<dbReference type="Gene3D" id="2.10.25.10">
    <property type="entry name" value="Laminin"/>
    <property type="match status" value="1"/>
</dbReference>
<feature type="chain" id="PRO_5029703146" description="EGF-like domain-containing protein" evidence="2">
    <location>
        <begin position="25"/>
        <end position="150"/>
    </location>
</feature>
<dbReference type="PROSITE" id="PS01186">
    <property type="entry name" value="EGF_2"/>
    <property type="match status" value="1"/>
</dbReference>
<organism evidence="4 5">
    <name type="scientific">Dissostichus mawsoni</name>
    <name type="common">Antarctic cod</name>
    <dbReference type="NCBI Taxonomy" id="36200"/>
    <lineage>
        <taxon>Eukaryota</taxon>
        <taxon>Metazoa</taxon>
        <taxon>Chordata</taxon>
        <taxon>Craniata</taxon>
        <taxon>Vertebrata</taxon>
        <taxon>Euteleostomi</taxon>
        <taxon>Actinopterygii</taxon>
        <taxon>Neopterygii</taxon>
        <taxon>Teleostei</taxon>
        <taxon>Neoteleostei</taxon>
        <taxon>Acanthomorphata</taxon>
        <taxon>Eupercaria</taxon>
        <taxon>Perciformes</taxon>
        <taxon>Notothenioidei</taxon>
        <taxon>Nototheniidae</taxon>
        <taxon>Dissostichus</taxon>
    </lineage>
</organism>
<protein>
    <recommendedName>
        <fullName evidence="3">EGF-like domain-containing protein</fullName>
    </recommendedName>
</protein>
<feature type="non-terminal residue" evidence="4">
    <location>
        <position position="1"/>
    </location>
</feature>
<keyword evidence="2" id="KW-0732">Signal</keyword>
<feature type="signal peptide" evidence="2">
    <location>
        <begin position="1"/>
        <end position="24"/>
    </location>
</feature>
<accession>A0A7J5YMA1</accession>
<evidence type="ECO:0000256" key="1">
    <source>
        <dbReference type="PROSITE-ProRule" id="PRU00076"/>
    </source>
</evidence>
<comment type="caution">
    <text evidence="1">Lacks conserved residue(s) required for the propagation of feature annotation.</text>
</comment>
<gene>
    <name evidence="4" type="ORF">F7725_019157</name>
</gene>
<dbReference type="OrthoDB" id="6133584at2759"/>
<evidence type="ECO:0000256" key="2">
    <source>
        <dbReference type="SAM" id="SignalP"/>
    </source>
</evidence>
<dbReference type="PROSITE" id="PS00022">
    <property type="entry name" value="EGF_1"/>
    <property type="match status" value="1"/>
</dbReference>
<keyword evidence="1" id="KW-0245">EGF-like domain</keyword>
<keyword evidence="5" id="KW-1185">Reference proteome</keyword>